<proteinExistence type="predicted"/>
<sequence>MKLRNVVKKNSYYDSATLMLLSSKVGEHIGSTKNVAVMMASDMNKDIMRASGLLAEEGAAASPNDLVFAIRAEDDAAIDAAMALAEEILNSRNTKMEQRETDVVKTVEDAVARVDGGKLAVVSLPGKFAAREVKKLLKADCNVLLFSDNVSCEEENQLKDLALEKGLLMMGPDCGTAVINGVGLGFANKLRRGNIGLAAASGTGLQEVMTLISNFGGGVSQALGTGGRDLKEVIGGKMMGLCVQMLQADAATEVIVVVSKPPAPSVMERMVEQLKNTGKPTVVCFLGGKDVVDSGNLHFVHTLEEAACKALELAGTGRPEALRSGHKELPALAAELKSQLGPEQKYIRGLYCGGTLAYESMLLMGEKLGDVYSNIALKQTLVLDGTAPSVGHTVLDLGDDTFTVGKPHPMIEPSLRRERLLQEALDPETAVILLDVEIGYGSHADPASVVAGEIAQAKAELDAAGRQVVFLASVCGTYEDFQDYAAQKAMLEGLGVVVLESNAQAAELAICTVS</sequence>
<protein>
    <submittedName>
        <fullName evidence="2">Acyl-CoA synthetase FdrA</fullName>
    </submittedName>
</protein>
<reference evidence="2" key="1">
    <citation type="journal article" date="2021" name="PeerJ">
        <title>Extensive microbial diversity within the chicken gut microbiome revealed by metagenomics and culture.</title>
        <authorList>
            <person name="Gilroy R."/>
            <person name="Ravi A."/>
            <person name="Getino M."/>
            <person name="Pursley I."/>
            <person name="Horton D.L."/>
            <person name="Alikhan N.F."/>
            <person name="Baker D."/>
            <person name="Gharbi K."/>
            <person name="Hall N."/>
            <person name="Watson M."/>
            <person name="Adriaenssens E.M."/>
            <person name="Foster-Nyarko E."/>
            <person name="Jarju S."/>
            <person name="Secka A."/>
            <person name="Antonio M."/>
            <person name="Oren A."/>
            <person name="Chaudhuri R.R."/>
            <person name="La Ragione R."/>
            <person name="Hildebrand F."/>
            <person name="Pallen M.J."/>
        </authorList>
    </citation>
    <scope>NUCLEOTIDE SEQUENCE</scope>
    <source>
        <strain evidence="2">ChiBcec16_6824</strain>
    </source>
</reference>
<reference evidence="2" key="2">
    <citation type="submission" date="2021-04" db="EMBL/GenBank/DDBJ databases">
        <authorList>
            <person name="Gilroy R."/>
        </authorList>
    </citation>
    <scope>NUCLEOTIDE SEQUENCE</scope>
    <source>
        <strain evidence="2">ChiBcec16_6824</strain>
    </source>
</reference>
<dbReference type="GO" id="GO:0009361">
    <property type="term" value="C:succinate-CoA ligase complex (ADP-forming)"/>
    <property type="evidence" value="ECO:0007669"/>
    <property type="project" value="TreeGrafter"/>
</dbReference>
<name>A0A9D2BZT6_9FIRM</name>
<comment type="caution">
    <text evidence="2">The sequence shown here is derived from an EMBL/GenBank/DDBJ whole genome shotgun (WGS) entry which is preliminary data.</text>
</comment>
<evidence type="ECO:0000313" key="2">
    <source>
        <dbReference type="EMBL" id="HIY22504.1"/>
    </source>
</evidence>
<dbReference type="PANTHER" id="PTHR11117:SF24">
    <property type="entry name" value="PROTEIN FDRA"/>
    <property type="match status" value="1"/>
</dbReference>
<dbReference type="InterPro" id="IPR016102">
    <property type="entry name" value="Succinyl-CoA_synth-like"/>
</dbReference>
<dbReference type="Proteomes" id="UP000823868">
    <property type="component" value="Unassembled WGS sequence"/>
</dbReference>
<dbReference type="PANTHER" id="PTHR11117">
    <property type="entry name" value="SUCCINYL-COA LIGASE SUBUNIT ALPHA"/>
    <property type="match status" value="1"/>
</dbReference>
<organism evidence="2 3">
    <name type="scientific">Candidatus Flavonifractor merdigallinarum</name>
    <dbReference type="NCBI Taxonomy" id="2838589"/>
    <lineage>
        <taxon>Bacteria</taxon>
        <taxon>Bacillati</taxon>
        <taxon>Bacillota</taxon>
        <taxon>Clostridia</taxon>
        <taxon>Eubacteriales</taxon>
        <taxon>Oscillospiraceae</taxon>
        <taxon>Flavonifractor</taxon>
    </lineage>
</organism>
<evidence type="ECO:0000259" key="1">
    <source>
        <dbReference type="Pfam" id="PF00549"/>
    </source>
</evidence>
<dbReference type="AlphaFoldDB" id="A0A9D2BZT6"/>
<gene>
    <name evidence="2" type="primary">fdrA</name>
    <name evidence="2" type="ORF">H9841_11470</name>
</gene>
<dbReference type="Gene3D" id="3.40.50.261">
    <property type="entry name" value="Succinyl-CoA synthetase domains"/>
    <property type="match status" value="2"/>
</dbReference>
<feature type="domain" description="ATP-citrate synthase/succinyl-CoA ligase C-terminal" evidence="1">
    <location>
        <begin position="350"/>
        <end position="509"/>
    </location>
</feature>
<dbReference type="GO" id="GO:0005829">
    <property type="term" value="C:cytosol"/>
    <property type="evidence" value="ECO:0007669"/>
    <property type="project" value="TreeGrafter"/>
</dbReference>
<dbReference type="EMBL" id="DXDX01000207">
    <property type="protein sequence ID" value="HIY22504.1"/>
    <property type="molecule type" value="Genomic_DNA"/>
</dbReference>
<dbReference type="Gene3D" id="3.40.50.720">
    <property type="entry name" value="NAD(P)-binding Rossmann-like Domain"/>
    <property type="match status" value="1"/>
</dbReference>
<dbReference type="Pfam" id="PF00549">
    <property type="entry name" value="Ligase_CoA"/>
    <property type="match status" value="1"/>
</dbReference>
<dbReference type="NCBIfam" id="NF004760">
    <property type="entry name" value="PRK06091.1"/>
    <property type="match status" value="1"/>
</dbReference>
<dbReference type="GO" id="GO:0004775">
    <property type="term" value="F:succinate-CoA ligase (ADP-forming) activity"/>
    <property type="evidence" value="ECO:0007669"/>
    <property type="project" value="TreeGrafter"/>
</dbReference>
<dbReference type="GO" id="GO:0006099">
    <property type="term" value="P:tricarboxylic acid cycle"/>
    <property type="evidence" value="ECO:0007669"/>
    <property type="project" value="TreeGrafter"/>
</dbReference>
<evidence type="ECO:0000313" key="3">
    <source>
        <dbReference type="Proteomes" id="UP000823868"/>
    </source>
</evidence>
<dbReference type="SUPFAM" id="SSF52210">
    <property type="entry name" value="Succinyl-CoA synthetase domains"/>
    <property type="match status" value="2"/>
</dbReference>
<dbReference type="InterPro" id="IPR005811">
    <property type="entry name" value="SUCC_ACL_C"/>
</dbReference>
<accession>A0A9D2BZT6</accession>
<dbReference type="GO" id="GO:0004776">
    <property type="term" value="F:succinate-CoA ligase (GDP-forming) activity"/>
    <property type="evidence" value="ECO:0007669"/>
    <property type="project" value="TreeGrafter"/>
</dbReference>